<protein>
    <submittedName>
        <fullName evidence="2">Type II toxin-antitoxin system RelE/ParE family toxin</fullName>
    </submittedName>
</protein>
<evidence type="ECO:0000313" key="3">
    <source>
        <dbReference type="Proteomes" id="UP001176468"/>
    </source>
</evidence>
<proteinExistence type="predicted"/>
<dbReference type="EMBL" id="JAUQSZ010000020">
    <property type="protein sequence ID" value="MDO7844697.1"/>
    <property type="molecule type" value="Genomic_DNA"/>
</dbReference>
<keyword evidence="3" id="KW-1185">Reference proteome</keyword>
<dbReference type="Proteomes" id="UP001176468">
    <property type="component" value="Unassembled WGS sequence"/>
</dbReference>
<dbReference type="Gene3D" id="3.30.2310.20">
    <property type="entry name" value="RelE-like"/>
    <property type="match status" value="1"/>
</dbReference>
<accession>A0ABT9A5I9</accession>
<dbReference type="RefSeq" id="WP_304563093.1">
    <property type="nucleotide sequence ID" value="NZ_JAUQSZ010000020.1"/>
</dbReference>
<evidence type="ECO:0000313" key="2">
    <source>
        <dbReference type="EMBL" id="MDO7844697.1"/>
    </source>
</evidence>
<dbReference type="InterPro" id="IPR035093">
    <property type="entry name" value="RelE/ParE_toxin_dom_sf"/>
</dbReference>
<dbReference type="Pfam" id="PF05016">
    <property type="entry name" value="ParE_toxin"/>
    <property type="match status" value="1"/>
</dbReference>
<name>A0ABT9A5I9_9SPHN</name>
<dbReference type="InterPro" id="IPR007712">
    <property type="entry name" value="RelE/ParE_toxin"/>
</dbReference>
<gene>
    <name evidence="2" type="ORF">Q5H94_20370</name>
</gene>
<evidence type="ECO:0000256" key="1">
    <source>
        <dbReference type="ARBA" id="ARBA00022649"/>
    </source>
</evidence>
<comment type="caution">
    <text evidence="2">The sequence shown here is derived from an EMBL/GenBank/DDBJ whole genome shotgun (WGS) entry which is preliminary data.</text>
</comment>
<keyword evidence="1" id="KW-1277">Toxin-antitoxin system</keyword>
<reference evidence="2" key="1">
    <citation type="submission" date="2023-07" db="EMBL/GenBank/DDBJ databases">
        <authorList>
            <person name="Kim M.K."/>
        </authorList>
    </citation>
    <scope>NUCLEOTIDE SEQUENCE</scope>
    <source>
        <strain evidence="2">CA1-15</strain>
    </source>
</reference>
<sequence>MRKLRLSAVASADLRDIRQHSKTIFGAKVALDYMNGFRSVFGLLRERPLAGTVEEGLGQEVRKFSYRSHAVYYRFEDDVIDVIRILHHAQNARAQIGARQ</sequence>
<organism evidence="2 3">
    <name type="scientific">Sphingomonas immobilis</name>
    <dbReference type="NCBI Taxonomy" id="3063997"/>
    <lineage>
        <taxon>Bacteria</taxon>
        <taxon>Pseudomonadati</taxon>
        <taxon>Pseudomonadota</taxon>
        <taxon>Alphaproteobacteria</taxon>
        <taxon>Sphingomonadales</taxon>
        <taxon>Sphingomonadaceae</taxon>
        <taxon>Sphingomonas</taxon>
    </lineage>
</organism>